<dbReference type="Proteomes" id="UP001056120">
    <property type="component" value="Linkage Group LG24"/>
</dbReference>
<organism evidence="1 2">
    <name type="scientific">Smallanthus sonchifolius</name>
    <dbReference type="NCBI Taxonomy" id="185202"/>
    <lineage>
        <taxon>Eukaryota</taxon>
        <taxon>Viridiplantae</taxon>
        <taxon>Streptophyta</taxon>
        <taxon>Embryophyta</taxon>
        <taxon>Tracheophyta</taxon>
        <taxon>Spermatophyta</taxon>
        <taxon>Magnoliopsida</taxon>
        <taxon>eudicotyledons</taxon>
        <taxon>Gunneridae</taxon>
        <taxon>Pentapetalae</taxon>
        <taxon>asterids</taxon>
        <taxon>campanulids</taxon>
        <taxon>Asterales</taxon>
        <taxon>Asteraceae</taxon>
        <taxon>Asteroideae</taxon>
        <taxon>Heliantheae alliance</taxon>
        <taxon>Millerieae</taxon>
        <taxon>Smallanthus</taxon>
    </lineage>
</organism>
<gene>
    <name evidence="1" type="ORF">L1987_71032</name>
</gene>
<comment type="caution">
    <text evidence="1">The sequence shown here is derived from an EMBL/GenBank/DDBJ whole genome shotgun (WGS) entry which is preliminary data.</text>
</comment>
<protein>
    <submittedName>
        <fullName evidence="1">Uncharacterized protein</fullName>
    </submittedName>
</protein>
<accession>A0ACB9ARB6</accession>
<reference evidence="1 2" key="2">
    <citation type="journal article" date="2022" name="Mol. Ecol. Resour.">
        <title>The genomes of chicory, endive, great burdock and yacon provide insights into Asteraceae paleo-polyploidization history and plant inulin production.</title>
        <authorList>
            <person name="Fan W."/>
            <person name="Wang S."/>
            <person name="Wang H."/>
            <person name="Wang A."/>
            <person name="Jiang F."/>
            <person name="Liu H."/>
            <person name="Zhao H."/>
            <person name="Xu D."/>
            <person name="Zhang Y."/>
        </authorList>
    </citation>
    <scope>NUCLEOTIDE SEQUENCE [LARGE SCALE GENOMIC DNA]</scope>
    <source>
        <strain evidence="2">cv. Yunnan</strain>
        <tissue evidence="1">Leaves</tissue>
    </source>
</reference>
<proteinExistence type="predicted"/>
<evidence type="ECO:0000313" key="1">
    <source>
        <dbReference type="EMBL" id="KAI3712475.1"/>
    </source>
</evidence>
<dbReference type="EMBL" id="CM042041">
    <property type="protein sequence ID" value="KAI3712475.1"/>
    <property type="molecule type" value="Genomic_DNA"/>
</dbReference>
<sequence length="69" mass="7667">MHNIIDKSIGNIFCCSIFSIFSPYPISSFFPHRCSAQSLCKCTNPYTAFRSNQLPVDSISFSNATLPSI</sequence>
<keyword evidence="2" id="KW-1185">Reference proteome</keyword>
<reference evidence="2" key="1">
    <citation type="journal article" date="2022" name="Mol. Ecol. Resour.">
        <title>The genomes of chicory, endive, great burdock and yacon provide insights into Asteraceae palaeo-polyploidization history and plant inulin production.</title>
        <authorList>
            <person name="Fan W."/>
            <person name="Wang S."/>
            <person name="Wang H."/>
            <person name="Wang A."/>
            <person name="Jiang F."/>
            <person name="Liu H."/>
            <person name="Zhao H."/>
            <person name="Xu D."/>
            <person name="Zhang Y."/>
        </authorList>
    </citation>
    <scope>NUCLEOTIDE SEQUENCE [LARGE SCALE GENOMIC DNA]</scope>
    <source>
        <strain evidence="2">cv. Yunnan</strain>
    </source>
</reference>
<evidence type="ECO:0000313" key="2">
    <source>
        <dbReference type="Proteomes" id="UP001056120"/>
    </source>
</evidence>
<name>A0ACB9ARB6_9ASTR</name>